<keyword evidence="2" id="KW-0378">Hydrolase</keyword>
<dbReference type="InterPro" id="IPR001279">
    <property type="entry name" value="Metallo-B-lactamas"/>
</dbReference>
<dbReference type="RefSeq" id="WP_071064070.1">
    <property type="nucleotide sequence ID" value="NZ_MKIE01000009.1"/>
</dbReference>
<dbReference type="SUPFAM" id="SSF56281">
    <property type="entry name" value="Metallo-hydrolase/oxidoreductase"/>
    <property type="match status" value="1"/>
</dbReference>
<dbReference type="InterPro" id="IPR052533">
    <property type="entry name" value="WalJ/YycJ-like"/>
</dbReference>
<dbReference type="OrthoDB" id="9781189at2"/>
<dbReference type="PANTHER" id="PTHR47619:SF1">
    <property type="entry name" value="EXODEOXYRIBONUCLEASE WALJ"/>
    <property type="match status" value="1"/>
</dbReference>
<feature type="domain" description="Metallo-beta-lactamase" evidence="1">
    <location>
        <begin position="13"/>
        <end position="193"/>
    </location>
</feature>
<dbReference type="EC" id="3.-.-.-" evidence="2"/>
<gene>
    <name evidence="2" type="primary">yycJ</name>
    <name evidence="2" type="ORF">EUAN_19590</name>
</gene>
<evidence type="ECO:0000313" key="3">
    <source>
        <dbReference type="Proteomes" id="UP000180254"/>
    </source>
</evidence>
<reference evidence="2 3" key="1">
    <citation type="submission" date="2016-09" db="EMBL/GenBank/DDBJ databases">
        <title>Genome sequence of Eubacterium angustum.</title>
        <authorList>
            <person name="Poehlein A."/>
            <person name="Daniel R."/>
        </authorList>
    </citation>
    <scope>NUCLEOTIDE SEQUENCE [LARGE SCALE GENOMIC DNA]</scope>
    <source>
        <strain evidence="2 3">DSM 1989</strain>
    </source>
</reference>
<accession>A0A1S1V7E6</accession>
<organism evidence="2 3">
    <name type="scientific">Andreesenia angusta</name>
    <dbReference type="NCBI Taxonomy" id="39480"/>
    <lineage>
        <taxon>Bacteria</taxon>
        <taxon>Bacillati</taxon>
        <taxon>Bacillota</taxon>
        <taxon>Tissierellia</taxon>
        <taxon>Tissierellales</taxon>
        <taxon>Gottschalkiaceae</taxon>
        <taxon>Andreesenia</taxon>
    </lineage>
</organism>
<name>A0A1S1V7E6_9FIRM</name>
<dbReference type="Pfam" id="PF12706">
    <property type="entry name" value="Lactamase_B_2"/>
    <property type="match status" value="1"/>
</dbReference>
<sequence length="261" mass="28931">MGFRFCSLVSGSSGNCQYIATEKARLLLDAGLSGKRIQELLAGIDAEASSIDGILVTHEHQDHIKGVGILSRRFDIPIYANEGTWAGMRDSLGKLEDRNIRVIKNSESFEIKDIGISPFSISHDARDPLGYSFYNKNKKISVLTDTGVAGNEVEEALRGSDLLMVESNHDPNMLKIGRYPQFLKQRVLGKLGHLSNEEAGVLVRNLDLNENARVVLGHLSMENNFPELAYQTVRNVLEDAGMGSLSVDMTYRDRSTKVYEI</sequence>
<evidence type="ECO:0000259" key="1">
    <source>
        <dbReference type="SMART" id="SM00849"/>
    </source>
</evidence>
<dbReference type="InterPro" id="IPR036866">
    <property type="entry name" value="RibonucZ/Hydroxyglut_hydro"/>
</dbReference>
<dbReference type="Proteomes" id="UP000180254">
    <property type="component" value="Unassembled WGS sequence"/>
</dbReference>
<dbReference type="SMART" id="SM00849">
    <property type="entry name" value="Lactamase_B"/>
    <property type="match status" value="1"/>
</dbReference>
<proteinExistence type="predicted"/>
<keyword evidence="3" id="KW-1185">Reference proteome</keyword>
<dbReference type="STRING" id="39480.EUAN_19590"/>
<evidence type="ECO:0000313" key="2">
    <source>
        <dbReference type="EMBL" id="OHW61639.1"/>
    </source>
</evidence>
<dbReference type="PANTHER" id="PTHR47619">
    <property type="entry name" value="METALLO-HYDROLASE YYCJ-RELATED"/>
    <property type="match status" value="1"/>
</dbReference>
<dbReference type="Gene3D" id="3.60.15.10">
    <property type="entry name" value="Ribonuclease Z/Hydroxyacylglutathione hydrolase-like"/>
    <property type="match status" value="1"/>
</dbReference>
<dbReference type="AlphaFoldDB" id="A0A1S1V7E6"/>
<dbReference type="EMBL" id="MKIE01000009">
    <property type="protein sequence ID" value="OHW61639.1"/>
    <property type="molecule type" value="Genomic_DNA"/>
</dbReference>
<comment type="caution">
    <text evidence="2">The sequence shown here is derived from an EMBL/GenBank/DDBJ whole genome shotgun (WGS) entry which is preliminary data.</text>
</comment>
<dbReference type="GO" id="GO:0016787">
    <property type="term" value="F:hydrolase activity"/>
    <property type="evidence" value="ECO:0007669"/>
    <property type="project" value="UniProtKB-KW"/>
</dbReference>
<protein>
    <submittedName>
        <fullName evidence="2">Putative metallo-hydrolase YycJ</fullName>
        <ecNumber evidence="2">3.-.-.-</ecNumber>
    </submittedName>
</protein>